<keyword evidence="2" id="KW-0436">Ligase</keyword>
<organism evidence="2 3">
    <name type="scientific">Actinomadura viridis</name>
    <dbReference type="NCBI Taxonomy" id="58110"/>
    <lineage>
        <taxon>Bacteria</taxon>
        <taxon>Bacillati</taxon>
        <taxon>Actinomycetota</taxon>
        <taxon>Actinomycetes</taxon>
        <taxon>Streptosporangiales</taxon>
        <taxon>Thermomonosporaceae</taxon>
        <taxon>Actinomadura</taxon>
    </lineage>
</organism>
<evidence type="ECO:0000313" key="3">
    <source>
        <dbReference type="Proteomes" id="UP000614047"/>
    </source>
</evidence>
<proteinExistence type="predicted"/>
<dbReference type="InterPro" id="IPR050061">
    <property type="entry name" value="MurCDEF_pg_biosynth"/>
</dbReference>
<feature type="region of interest" description="Disordered" evidence="1">
    <location>
        <begin position="12"/>
        <end position="37"/>
    </location>
</feature>
<name>A0A931DU56_9ACTN</name>
<dbReference type="GO" id="GO:0005524">
    <property type="term" value="F:ATP binding"/>
    <property type="evidence" value="ECO:0007669"/>
    <property type="project" value="InterPro"/>
</dbReference>
<dbReference type="PANTHER" id="PTHR43445">
    <property type="entry name" value="UDP-N-ACETYLMURAMATE--L-ALANINE LIGASE-RELATED"/>
    <property type="match status" value="1"/>
</dbReference>
<dbReference type="InterPro" id="IPR036565">
    <property type="entry name" value="Mur-like_cat_sf"/>
</dbReference>
<dbReference type="PANTHER" id="PTHR43445:SF3">
    <property type="entry name" value="UDP-N-ACETYLMURAMATE--L-ALANINE LIGASE"/>
    <property type="match status" value="1"/>
</dbReference>
<sequence length="367" mass="38069">MITNTVARNAIARRRRARNERETSARGQDVPLGDRGRPLQEIMDSHVSIAVTGLRGKTSTAAMLAHILSVLESDPSWILGADLVGYGPGSRARRGAGAPLVLEADPPTLATVTPDICVISGGCPGESYPRIGEFGTVIASHEEKARLEALADGAGPGNLVTYGPGPGATWTMESRRYGSGNRIVAKGPDGEVLWADVPVPVHADNAMGALAAATALGIAPMEAARALESYQGVHRHLTIAGGTRSVTVIDSVARRPDAIGADLAAAWELTGGDGRVHVLAVADGLLAHTIRISALLQDVDQIVTLEPVRPSPGEQGVDARRSDAAPAVQRITDQARPGDVIVIVGGEPPVERLAGLVLDALGDHPSL</sequence>
<dbReference type="RefSeq" id="WP_197015945.1">
    <property type="nucleotide sequence ID" value="NZ_BAABES010000003.1"/>
</dbReference>
<dbReference type="SUPFAM" id="SSF53623">
    <property type="entry name" value="MurD-like peptide ligases, catalytic domain"/>
    <property type="match status" value="1"/>
</dbReference>
<dbReference type="EC" id="6.3.2.8" evidence="2"/>
<dbReference type="GO" id="GO:0008763">
    <property type="term" value="F:UDP-N-acetylmuramate-L-alanine ligase activity"/>
    <property type="evidence" value="ECO:0007669"/>
    <property type="project" value="UniProtKB-EC"/>
</dbReference>
<dbReference type="Proteomes" id="UP000614047">
    <property type="component" value="Unassembled WGS sequence"/>
</dbReference>
<reference evidence="2" key="1">
    <citation type="submission" date="2020-11" db="EMBL/GenBank/DDBJ databases">
        <title>Sequencing the genomes of 1000 actinobacteria strains.</title>
        <authorList>
            <person name="Klenk H.-P."/>
        </authorList>
    </citation>
    <scope>NUCLEOTIDE SEQUENCE</scope>
    <source>
        <strain evidence="2">DSM 43175</strain>
    </source>
</reference>
<dbReference type="AlphaFoldDB" id="A0A931DU56"/>
<comment type="caution">
    <text evidence="2">The sequence shown here is derived from an EMBL/GenBank/DDBJ whole genome shotgun (WGS) entry which is preliminary data.</text>
</comment>
<evidence type="ECO:0000313" key="2">
    <source>
        <dbReference type="EMBL" id="MBG6093946.1"/>
    </source>
</evidence>
<evidence type="ECO:0000256" key="1">
    <source>
        <dbReference type="SAM" id="MobiDB-lite"/>
    </source>
</evidence>
<dbReference type="EMBL" id="JADOUA010000001">
    <property type="protein sequence ID" value="MBG6093946.1"/>
    <property type="molecule type" value="Genomic_DNA"/>
</dbReference>
<accession>A0A931DU56</accession>
<dbReference type="Gene3D" id="3.40.1190.10">
    <property type="entry name" value="Mur-like, catalytic domain"/>
    <property type="match status" value="2"/>
</dbReference>
<protein>
    <submittedName>
        <fullName evidence="2">UDP-N-acetylmuramate--alanine ligase</fullName>
        <ecNumber evidence="2">6.3.2.8</ecNumber>
    </submittedName>
</protein>
<gene>
    <name evidence="2" type="ORF">IW256_008059</name>
</gene>
<keyword evidence="3" id="KW-1185">Reference proteome</keyword>